<gene>
    <name evidence="1" type="ORF">RF819_03195</name>
</gene>
<protein>
    <recommendedName>
        <fullName evidence="3">GemA protein</fullName>
    </recommendedName>
</protein>
<sequence length="159" mass="17444">MSKAATDVQRKRELALIHLAKATLGLSRADYEHVLRTVTGETSAADLDAAGRDKLLKHFKAKGFQVKPTLKSKQTRTAAEQPQVRKLRAMWYALAEVGAVAQPTSPGACDLLLEAWAKRQLNGTRLGPLDALRFASGEQLNKLIEEMKAWGLRVGAKIK</sequence>
<dbReference type="AlphaFoldDB" id="A0A1T1AP06"/>
<dbReference type="InterPro" id="IPR009363">
    <property type="entry name" value="Phage_Mu_Gp16"/>
</dbReference>
<evidence type="ECO:0000313" key="2">
    <source>
        <dbReference type="Proteomes" id="UP000190750"/>
    </source>
</evidence>
<dbReference type="OrthoDB" id="5460653at2"/>
<evidence type="ECO:0008006" key="3">
    <source>
        <dbReference type="Google" id="ProtNLM"/>
    </source>
</evidence>
<dbReference type="Pfam" id="PF06252">
    <property type="entry name" value="GemA"/>
    <property type="match status" value="1"/>
</dbReference>
<keyword evidence="2" id="KW-1185">Reference proteome</keyword>
<proteinExistence type="predicted"/>
<reference evidence="1 2" key="1">
    <citation type="submission" date="2017-01" db="EMBL/GenBank/DDBJ databases">
        <title>Genome sequencing of Rhodoferax fermentans JCM 7819.</title>
        <authorList>
            <person name="Kim Y.J."/>
            <person name="Farh M.E.-A."/>
            <person name="Yang D.-C."/>
        </authorList>
    </citation>
    <scope>NUCLEOTIDE SEQUENCE [LARGE SCALE GENOMIC DNA]</scope>
    <source>
        <strain evidence="1 2">JCM 7819</strain>
    </source>
</reference>
<dbReference type="STRING" id="28066.RF819_03195"/>
<dbReference type="Proteomes" id="UP000190750">
    <property type="component" value="Unassembled WGS sequence"/>
</dbReference>
<comment type="caution">
    <text evidence="1">The sequence shown here is derived from an EMBL/GenBank/DDBJ whole genome shotgun (WGS) entry which is preliminary data.</text>
</comment>
<dbReference type="RefSeq" id="WP_078363628.1">
    <property type="nucleotide sequence ID" value="NZ_MTJN01000002.1"/>
</dbReference>
<evidence type="ECO:0000313" key="1">
    <source>
        <dbReference type="EMBL" id="OOV05849.1"/>
    </source>
</evidence>
<dbReference type="EMBL" id="MTJN01000002">
    <property type="protein sequence ID" value="OOV05849.1"/>
    <property type="molecule type" value="Genomic_DNA"/>
</dbReference>
<accession>A0A1T1AP06</accession>
<organism evidence="1 2">
    <name type="scientific">Rhodoferax fermentans</name>
    <dbReference type="NCBI Taxonomy" id="28066"/>
    <lineage>
        <taxon>Bacteria</taxon>
        <taxon>Pseudomonadati</taxon>
        <taxon>Pseudomonadota</taxon>
        <taxon>Betaproteobacteria</taxon>
        <taxon>Burkholderiales</taxon>
        <taxon>Comamonadaceae</taxon>
        <taxon>Rhodoferax</taxon>
    </lineage>
</organism>
<name>A0A1T1AP06_RHOFE</name>